<accession>A0A418B9V6</accession>
<dbReference type="EMBL" id="QUSY01000011">
    <property type="protein sequence ID" value="RHY35015.1"/>
    <property type="molecule type" value="Genomic_DNA"/>
</dbReference>
<name>A0A418B9V6_9STRA</name>
<keyword evidence="2" id="KW-1185">Reference proteome</keyword>
<proteinExistence type="predicted"/>
<reference evidence="1 2" key="1">
    <citation type="submission" date="2018-08" db="EMBL/GenBank/DDBJ databases">
        <title>Aphanomyces genome sequencing and annotation.</title>
        <authorList>
            <person name="Minardi D."/>
            <person name="Oidtmann B."/>
            <person name="Van Der Giezen M."/>
            <person name="Studholme D.J."/>
        </authorList>
    </citation>
    <scope>NUCLEOTIDE SEQUENCE [LARGE SCALE GENOMIC DNA]</scope>
    <source>
        <strain evidence="1 2">NJM0002</strain>
    </source>
</reference>
<organism evidence="1 2">
    <name type="scientific">Aphanomyces invadans</name>
    <dbReference type="NCBI Taxonomy" id="157072"/>
    <lineage>
        <taxon>Eukaryota</taxon>
        <taxon>Sar</taxon>
        <taxon>Stramenopiles</taxon>
        <taxon>Oomycota</taxon>
        <taxon>Saprolegniomycetes</taxon>
        <taxon>Saprolegniales</taxon>
        <taxon>Verrucalvaceae</taxon>
        <taxon>Aphanomyces</taxon>
    </lineage>
</organism>
<sequence>MRAGMPPRLQPVASVSHAQFPLQEAEELTVLKAIVSRELSLDQLLQLVTSFDAAPVDVLACVLRVRDTSLAVVEAIATWRGFMVRPVPFLWHDVNYLHRMASDADFLSKSTVLHHVLGLKLKRRNPFCTVPGLDAGWMQVPRDDPTAGLSAKTDTNVGVRIHEASMYVLEEEHRMGGPYKPPCTDPRWAYMVQREAEHITQLRFGKAPTSTPS</sequence>
<evidence type="ECO:0000313" key="1">
    <source>
        <dbReference type="EMBL" id="RHY35015.1"/>
    </source>
</evidence>
<dbReference type="VEuPathDB" id="FungiDB:H310_11061"/>
<dbReference type="AlphaFoldDB" id="A0A418B9V6"/>
<evidence type="ECO:0000313" key="2">
    <source>
        <dbReference type="Proteomes" id="UP000285060"/>
    </source>
</evidence>
<gene>
    <name evidence="1" type="ORF">DYB32_000508</name>
</gene>
<comment type="caution">
    <text evidence="1">The sequence shown here is derived from an EMBL/GenBank/DDBJ whole genome shotgun (WGS) entry which is preliminary data.</text>
</comment>
<protein>
    <submittedName>
        <fullName evidence="1">Uncharacterized protein</fullName>
    </submittedName>
</protein>
<dbReference type="Proteomes" id="UP000285060">
    <property type="component" value="Unassembled WGS sequence"/>
</dbReference>